<feature type="transmembrane region" description="Helical" evidence="2">
    <location>
        <begin position="279"/>
        <end position="302"/>
    </location>
</feature>
<feature type="transmembrane region" description="Helical" evidence="2">
    <location>
        <begin position="314"/>
        <end position="334"/>
    </location>
</feature>
<keyword evidence="5" id="KW-1185">Reference proteome</keyword>
<feature type="domain" description="HD" evidence="3">
    <location>
        <begin position="503"/>
        <end position="645"/>
    </location>
</feature>
<dbReference type="InterPro" id="IPR011621">
    <property type="entry name" value="Metal-dep_PHydrolase_7TM_intra"/>
</dbReference>
<feature type="compositionally biased region" description="Basic and acidic residues" evidence="1">
    <location>
        <begin position="113"/>
        <end position="133"/>
    </location>
</feature>
<dbReference type="OrthoDB" id="9806952at2"/>
<dbReference type="Proteomes" id="UP000182347">
    <property type="component" value="Unassembled WGS sequence"/>
</dbReference>
<keyword evidence="2" id="KW-1133">Transmembrane helix</keyword>
<feature type="region of interest" description="Disordered" evidence="1">
    <location>
        <begin position="112"/>
        <end position="133"/>
    </location>
</feature>
<gene>
    <name evidence="4" type="ORF">SAMN05216244_4193</name>
</gene>
<dbReference type="AlphaFoldDB" id="A0A1G9YKK7"/>
<keyword evidence="2" id="KW-0812">Transmembrane</keyword>
<dbReference type="Gene3D" id="1.10.3210.10">
    <property type="entry name" value="Hypothetical protein af1432"/>
    <property type="match status" value="1"/>
</dbReference>
<dbReference type="InterPro" id="IPR052722">
    <property type="entry name" value="PgpH_phosphodiesterase"/>
</dbReference>
<dbReference type="SMART" id="SM00471">
    <property type="entry name" value="HDc"/>
    <property type="match status" value="1"/>
</dbReference>
<dbReference type="InterPro" id="IPR006675">
    <property type="entry name" value="HDIG_dom"/>
</dbReference>
<accession>A0A1G9YKK7</accession>
<feature type="transmembrane region" description="Helical" evidence="2">
    <location>
        <begin position="21"/>
        <end position="41"/>
    </location>
</feature>
<feature type="transmembrane region" description="Helical" evidence="2">
    <location>
        <begin position="449"/>
        <end position="470"/>
    </location>
</feature>
<name>A0A1G9YKK7_9BACI</name>
<dbReference type="PROSITE" id="PS51831">
    <property type="entry name" value="HD"/>
    <property type="match status" value="1"/>
</dbReference>
<feature type="transmembrane region" description="Helical" evidence="2">
    <location>
        <begin position="415"/>
        <end position="437"/>
    </location>
</feature>
<keyword evidence="2" id="KW-0472">Membrane</keyword>
<dbReference type="PANTHER" id="PTHR36442">
    <property type="entry name" value="CYCLIC-DI-AMP PHOSPHODIESTERASE PGPH"/>
    <property type="match status" value="1"/>
</dbReference>
<dbReference type="NCBIfam" id="TIGR00277">
    <property type="entry name" value="HDIG"/>
    <property type="match status" value="1"/>
</dbReference>
<dbReference type="RefSeq" id="WP_074601145.1">
    <property type="nucleotide sequence ID" value="NZ_FNHF01000009.1"/>
</dbReference>
<evidence type="ECO:0000313" key="5">
    <source>
        <dbReference type="Proteomes" id="UP000182347"/>
    </source>
</evidence>
<proteinExistence type="predicted"/>
<dbReference type="SUPFAM" id="SSF109604">
    <property type="entry name" value="HD-domain/PDEase-like"/>
    <property type="match status" value="1"/>
</dbReference>
<feature type="transmembrane region" description="Helical" evidence="2">
    <location>
        <begin position="390"/>
        <end position="408"/>
    </location>
</feature>
<dbReference type="Pfam" id="PF07697">
    <property type="entry name" value="7TMR-HDED"/>
    <property type="match status" value="1"/>
</dbReference>
<dbReference type="InterPro" id="IPR011624">
    <property type="entry name" value="Metal-dep_PHydrolase_7TM_extra"/>
</dbReference>
<dbReference type="Pfam" id="PF07698">
    <property type="entry name" value="7TM-7TMR_HD"/>
    <property type="match status" value="1"/>
</dbReference>
<dbReference type="InterPro" id="IPR006674">
    <property type="entry name" value="HD_domain"/>
</dbReference>
<dbReference type="STRING" id="482461.SAMN05216244_4193"/>
<organism evidence="4 5">
    <name type="scientific">Sediminibacillus halophilus</name>
    <dbReference type="NCBI Taxonomy" id="482461"/>
    <lineage>
        <taxon>Bacteria</taxon>
        <taxon>Bacillati</taxon>
        <taxon>Bacillota</taxon>
        <taxon>Bacilli</taxon>
        <taxon>Bacillales</taxon>
        <taxon>Bacillaceae</taxon>
        <taxon>Sediminibacillus</taxon>
    </lineage>
</organism>
<dbReference type="InterPro" id="IPR003607">
    <property type="entry name" value="HD/PDEase_dom"/>
</dbReference>
<evidence type="ECO:0000256" key="2">
    <source>
        <dbReference type="SAM" id="Phobius"/>
    </source>
</evidence>
<evidence type="ECO:0000313" key="4">
    <source>
        <dbReference type="EMBL" id="SDN09013.1"/>
    </source>
</evidence>
<dbReference type="EMBL" id="FNHF01000009">
    <property type="protein sequence ID" value="SDN09013.1"/>
    <property type="molecule type" value="Genomic_DNA"/>
</dbReference>
<evidence type="ECO:0000256" key="1">
    <source>
        <dbReference type="SAM" id="MobiDB-lite"/>
    </source>
</evidence>
<sequence length="715" mass="80483">MKHYWKRFKQLPVYQNKWLKISLAVLLLCIFFFFITLSNVYTETYNIERFNEAKETIRSPLSIENKKETERERREAIQAVEDRYEISSEITQERAGYVNELFEAIDKLEEEEKASKASDKEDPPAATDTEKAQKLQQIISPKLSEALDREELVALINASSEKRSLAKELLTTSIYEVMNDGVTTETVENAVKSVNEKLEYSSLSDDMKEVLYILSDFAIVENSFYDAEKTVEAQKHASNNVEPVMIRAGEIIVTEGQTITNEIYEQLKLVGLLNDDRNVYPLIGLILLIFLIGGIIAYEMHIHSKKRELDVRKIASIILISVLMVSLMKVASVFTDSVNQLFFLVPAATGAMLLKILLDERLALAMSILYSILASLIFNAEIPGSLNMEAGVYLLFSQLAGIIFLASLKDRIAILKAGIGITLVHILTVLLFLFLSFEKYAIADIFTFSGYGIVAAFLSSVLTIGLLPFFETGLGILSDTKLLTLSNPNHPLLRKILIEAPGTYHHSVMVANLSETACEAAGANGLLARVAAYYHDLGKTEQPHYFIENQMGITNPHDMLQPKQSAEIIINHPYAGAHLLRKHRLPKEIVDIAEQHHGKSLLQFFYHKAKEQNKQVKESDYRYPGPLPQTKEAAIVCVCDSVEAAVRSLKEPTNEKIEDIVTSIIHHKLMDGQLNDAPLTFKELEKIRKAICETLNGIFHSRIQYPTDQEVKEAN</sequence>
<dbReference type="CDD" id="cd00077">
    <property type="entry name" value="HDc"/>
    <property type="match status" value="1"/>
</dbReference>
<reference evidence="5" key="1">
    <citation type="submission" date="2016-10" db="EMBL/GenBank/DDBJ databases">
        <authorList>
            <person name="Varghese N."/>
            <person name="Submissions S."/>
        </authorList>
    </citation>
    <scope>NUCLEOTIDE SEQUENCE [LARGE SCALE GENOMIC DNA]</scope>
    <source>
        <strain evidence="5">CGMCC 1.6199</strain>
    </source>
</reference>
<dbReference type="Pfam" id="PF01966">
    <property type="entry name" value="HD"/>
    <property type="match status" value="1"/>
</dbReference>
<feature type="transmembrane region" description="Helical" evidence="2">
    <location>
        <begin position="362"/>
        <end position="378"/>
    </location>
</feature>
<protein>
    <recommendedName>
        <fullName evidence="3">HD domain-containing protein</fullName>
    </recommendedName>
</protein>
<evidence type="ECO:0000259" key="3">
    <source>
        <dbReference type="PROSITE" id="PS51831"/>
    </source>
</evidence>
<dbReference type="PANTHER" id="PTHR36442:SF1">
    <property type="entry name" value="CYCLIC-DI-AMP PHOSPHODIESTERASE PGPH"/>
    <property type="match status" value="1"/>
</dbReference>